<reference evidence="1" key="1">
    <citation type="submission" date="2022-07" db="EMBL/GenBank/DDBJ databases">
        <title>Genome Sequence of Xylaria arbuscula.</title>
        <authorList>
            <person name="Buettner E."/>
        </authorList>
    </citation>
    <scope>NUCLEOTIDE SEQUENCE</scope>
    <source>
        <strain evidence="1">VT107</strain>
    </source>
</reference>
<dbReference type="Proteomes" id="UP001148614">
    <property type="component" value="Unassembled WGS sequence"/>
</dbReference>
<sequence length="273" mass="31422">MRNNLSLPFSYFSPAVGYLILRAAFQVVQYVVTRLIAAISYLKAYHDSKLVESTKALEEHVTLSRFLEHMEMLCEQSVDLETLEGCLRELWDEPVYLAEMNDFIPAYLCLNSKFKVCDYRHQRLCSWAYSEDGRTWASAAAKDILQPLHADRLMKRIYGLIAYYRVLGFGKAQLSGCPDDVWNLVRLYELQDWRKLNLLEYLACEISLACRILEYESLVTRLSPDQSSDSISRTSRSSKVLLRKDLGSLSQGCVEHRGKFGAMRLVDNSLIDF</sequence>
<keyword evidence="2" id="KW-1185">Reference proteome</keyword>
<protein>
    <submittedName>
        <fullName evidence="1">Uncharacterized protein</fullName>
    </submittedName>
</protein>
<evidence type="ECO:0000313" key="1">
    <source>
        <dbReference type="EMBL" id="KAJ3577470.1"/>
    </source>
</evidence>
<accession>A0A9W8NID9</accession>
<dbReference type="EMBL" id="JANPWZ010000363">
    <property type="protein sequence ID" value="KAJ3577470.1"/>
    <property type="molecule type" value="Genomic_DNA"/>
</dbReference>
<organism evidence="1 2">
    <name type="scientific">Xylaria arbuscula</name>
    <dbReference type="NCBI Taxonomy" id="114810"/>
    <lineage>
        <taxon>Eukaryota</taxon>
        <taxon>Fungi</taxon>
        <taxon>Dikarya</taxon>
        <taxon>Ascomycota</taxon>
        <taxon>Pezizomycotina</taxon>
        <taxon>Sordariomycetes</taxon>
        <taxon>Xylariomycetidae</taxon>
        <taxon>Xylariales</taxon>
        <taxon>Xylariaceae</taxon>
        <taxon>Xylaria</taxon>
    </lineage>
</organism>
<evidence type="ECO:0000313" key="2">
    <source>
        <dbReference type="Proteomes" id="UP001148614"/>
    </source>
</evidence>
<comment type="caution">
    <text evidence="1">The sequence shown here is derived from an EMBL/GenBank/DDBJ whole genome shotgun (WGS) entry which is preliminary data.</text>
</comment>
<dbReference type="AlphaFoldDB" id="A0A9W8NID9"/>
<name>A0A9W8NID9_9PEZI</name>
<proteinExistence type="predicted"/>
<gene>
    <name evidence="1" type="ORF">NPX13_g3094</name>
</gene>